<dbReference type="Gene3D" id="3.90.550.10">
    <property type="entry name" value="Spore Coat Polysaccharide Biosynthesis Protein SpsA, Chain A"/>
    <property type="match status" value="1"/>
</dbReference>
<sequence length="422" mass="46512">MRSSAQWQAWRTVRSFGSGNSGEHASQWSARDSRLARPYSPVPGSVSDRLLADPPTTRQKAPVLRSLLPRRLRSPERFTGVASGPEIRVTVGVTSHNEAERIGRCLDSLLAQTVGPEHIEVLVVDDGSRDSTVKLARSYAERAEWGGFHVVQHRATGSPSKGRNTVLDSAAGEYVFFVDADDYLGPDALQAMLRAARSQVADIVVGRYVGVNRSAPNVLEPKGNDPAGTYHAGWLNSLHVQKLFRTAFLRGLPYRFNESLVYASDHPFMVCAFLHADSVTFVDDVDCYFITLEEPDAGHRVHVSRAEISAVQQLQFLHDCFGVMALARGQGGGLAKRAGRMRADYWNRLLKLHVPMLILRKHDAAAVVELARQTCRMAELYGARTSRARLVADAHTVLEALESEDPDVIRRTVQGVRAAVAR</sequence>
<name>A0A3A4FD03_9MICC</name>
<proteinExistence type="predicted"/>
<dbReference type="EMBL" id="QYZP01000001">
    <property type="protein sequence ID" value="RJN32977.1"/>
    <property type="molecule type" value="Genomic_DNA"/>
</dbReference>
<accession>A0A3A4FD03</accession>
<feature type="compositionally biased region" description="Polar residues" evidence="1">
    <location>
        <begin position="16"/>
        <end position="30"/>
    </location>
</feature>
<dbReference type="PANTHER" id="PTHR43685:SF2">
    <property type="entry name" value="GLYCOSYLTRANSFERASE 2-LIKE DOMAIN-CONTAINING PROTEIN"/>
    <property type="match status" value="1"/>
</dbReference>
<dbReference type="GO" id="GO:0016740">
    <property type="term" value="F:transferase activity"/>
    <property type="evidence" value="ECO:0007669"/>
    <property type="project" value="UniProtKB-KW"/>
</dbReference>
<dbReference type="InterPro" id="IPR050834">
    <property type="entry name" value="Glycosyltransf_2"/>
</dbReference>
<gene>
    <name evidence="3" type="ORF">D3250_03990</name>
</gene>
<dbReference type="Proteomes" id="UP000266615">
    <property type="component" value="Unassembled WGS sequence"/>
</dbReference>
<dbReference type="CDD" id="cd00761">
    <property type="entry name" value="Glyco_tranf_GTA_type"/>
    <property type="match status" value="1"/>
</dbReference>
<feature type="domain" description="Glycosyltransferase 2-like" evidence="2">
    <location>
        <begin position="90"/>
        <end position="214"/>
    </location>
</feature>
<dbReference type="Pfam" id="PF00535">
    <property type="entry name" value="Glycos_transf_2"/>
    <property type="match status" value="1"/>
</dbReference>
<dbReference type="SUPFAM" id="SSF53448">
    <property type="entry name" value="Nucleotide-diphospho-sugar transferases"/>
    <property type="match status" value="1"/>
</dbReference>
<dbReference type="InterPro" id="IPR029044">
    <property type="entry name" value="Nucleotide-diphossugar_trans"/>
</dbReference>
<dbReference type="AlphaFoldDB" id="A0A3A4FD03"/>
<comment type="caution">
    <text evidence="3">The sequence shown here is derived from an EMBL/GenBank/DDBJ whole genome shotgun (WGS) entry which is preliminary data.</text>
</comment>
<protein>
    <submittedName>
        <fullName evidence="3">Glycosyltransferase family 2 protein</fullName>
    </submittedName>
</protein>
<evidence type="ECO:0000313" key="4">
    <source>
        <dbReference type="Proteomes" id="UP000266615"/>
    </source>
</evidence>
<keyword evidence="4" id="KW-1185">Reference proteome</keyword>
<keyword evidence="3" id="KW-0808">Transferase</keyword>
<reference evidence="3 4" key="1">
    <citation type="submission" date="2018-09" db="EMBL/GenBank/DDBJ databases">
        <title>Nesterenkonia natronophila sp. nov., an alkaliphilic actinobacteriume isolated from a soda lake, and emended description of the genus Nesterenkonia.</title>
        <authorList>
            <person name="Menes R.J."/>
            <person name="Iriarte A."/>
        </authorList>
    </citation>
    <scope>NUCLEOTIDE SEQUENCE [LARGE SCALE GENOMIC DNA]</scope>
    <source>
        <strain evidence="3 4">M8</strain>
    </source>
</reference>
<dbReference type="PANTHER" id="PTHR43685">
    <property type="entry name" value="GLYCOSYLTRANSFERASE"/>
    <property type="match status" value="1"/>
</dbReference>
<organism evidence="3 4">
    <name type="scientific">Nesterenkonia natronophila</name>
    <dbReference type="NCBI Taxonomy" id="2174932"/>
    <lineage>
        <taxon>Bacteria</taxon>
        <taxon>Bacillati</taxon>
        <taxon>Actinomycetota</taxon>
        <taxon>Actinomycetes</taxon>
        <taxon>Micrococcales</taxon>
        <taxon>Micrococcaceae</taxon>
        <taxon>Nesterenkonia</taxon>
    </lineage>
</organism>
<evidence type="ECO:0000256" key="1">
    <source>
        <dbReference type="SAM" id="MobiDB-lite"/>
    </source>
</evidence>
<evidence type="ECO:0000259" key="2">
    <source>
        <dbReference type="Pfam" id="PF00535"/>
    </source>
</evidence>
<feature type="region of interest" description="Disordered" evidence="1">
    <location>
        <begin position="16"/>
        <end position="61"/>
    </location>
</feature>
<dbReference type="InterPro" id="IPR001173">
    <property type="entry name" value="Glyco_trans_2-like"/>
</dbReference>
<evidence type="ECO:0000313" key="3">
    <source>
        <dbReference type="EMBL" id="RJN32977.1"/>
    </source>
</evidence>